<dbReference type="Proteomes" id="UP001362999">
    <property type="component" value="Unassembled WGS sequence"/>
</dbReference>
<dbReference type="EMBL" id="JAWWNJ010000003">
    <property type="protein sequence ID" value="KAK7059408.1"/>
    <property type="molecule type" value="Genomic_DNA"/>
</dbReference>
<sequence>MSVHPGRLAARGNTFSISAAGLLCDLRDYPGLDTNHPLIRDVIIGNTGSQITLHTTRVLDFGPSMGYREPCAVYRQLITMDEIEERILRGETFPSTDSLYADSSEILAASRSSNAAATEFFDLWEPAGVHPESCFIVIATIHNDPLTSFLDEISSSQGTGSFRTSPHPSLSADSSHSDVVVYNGDPESLLREFSLPQNPFPSLPERLGDPPIAIVESSGSARVQRGSTRRRSASLCAVYNSLQRVAIADGHTELLSKAQFRMNTTPKQKLVQYRSMNCLLETLGLSNTNPKVPQELQASIYTKLSYDIVLRACNWSGQTFINKTRLYSAVKLSTERSWKGSPPGQNDTDFDIYQIWLSAKYFWSVEALNIETEPNPDSSNESEKAASSLQHEKSWEKIKTAKFRNTYTEAI</sequence>
<feature type="region of interest" description="Disordered" evidence="1">
    <location>
        <begin position="157"/>
        <end position="177"/>
    </location>
</feature>
<organism evidence="2 3">
    <name type="scientific">Favolaschia claudopus</name>
    <dbReference type="NCBI Taxonomy" id="2862362"/>
    <lineage>
        <taxon>Eukaryota</taxon>
        <taxon>Fungi</taxon>
        <taxon>Dikarya</taxon>
        <taxon>Basidiomycota</taxon>
        <taxon>Agaricomycotina</taxon>
        <taxon>Agaricomycetes</taxon>
        <taxon>Agaricomycetidae</taxon>
        <taxon>Agaricales</taxon>
        <taxon>Marasmiineae</taxon>
        <taxon>Mycenaceae</taxon>
        <taxon>Favolaschia</taxon>
    </lineage>
</organism>
<evidence type="ECO:0000313" key="3">
    <source>
        <dbReference type="Proteomes" id="UP001362999"/>
    </source>
</evidence>
<protein>
    <submittedName>
        <fullName evidence="2">Uncharacterized protein</fullName>
    </submittedName>
</protein>
<comment type="caution">
    <text evidence="2">The sequence shown here is derived from an EMBL/GenBank/DDBJ whole genome shotgun (WGS) entry which is preliminary data.</text>
</comment>
<feature type="compositionally biased region" description="Polar residues" evidence="1">
    <location>
        <begin position="157"/>
        <end position="174"/>
    </location>
</feature>
<keyword evidence="3" id="KW-1185">Reference proteome</keyword>
<dbReference type="AlphaFoldDB" id="A0AAW0E3C9"/>
<reference evidence="2 3" key="1">
    <citation type="journal article" date="2024" name="J Genomics">
        <title>Draft genome sequencing and assembly of Favolaschia claudopus CIRM-BRFM 2984 isolated from oak limbs.</title>
        <authorList>
            <person name="Navarro D."/>
            <person name="Drula E."/>
            <person name="Chaduli D."/>
            <person name="Cazenave R."/>
            <person name="Ahrendt S."/>
            <person name="Wang J."/>
            <person name="Lipzen A."/>
            <person name="Daum C."/>
            <person name="Barry K."/>
            <person name="Grigoriev I.V."/>
            <person name="Favel A."/>
            <person name="Rosso M.N."/>
            <person name="Martin F."/>
        </authorList>
    </citation>
    <scope>NUCLEOTIDE SEQUENCE [LARGE SCALE GENOMIC DNA]</scope>
    <source>
        <strain evidence="2 3">CIRM-BRFM 2984</strain>
    </source>
</reference>
<name>A0AAW0E3C9_9AGAR</name>
<evidence type="ECO:0000256" key="1">
    <source>
        <dbReference type="SAM" id="MobiDB-lite"/>
    </source>
</evidence>
<gene>
    <name evidence="2" type="ORF">R3P38DRAFT_3251837</name>
</gene>
<feature type="compositionally biased region" description="Polar residues" evidence="1">
    <location>
        <begin position="375"/>
        <end position="389"/>
    </location>
</feature>
<feature type="region of interest" description="Disordered" evidence="1">
    <location>
        <begin position="373"/>
        <end position="392"/>
    </location>
</feature>
<accession>A0AAW0E3C9</accession>
<proteinExistence type="predicted"/>
<evidence type="ECO:0000313" key="2">
    <source>
        <dbReference type="EMBL" id="KAK7059408.1"/>
    </source>
</evidence>